<dbReference type="Proteomes" id="UP000230790">
    <property type="component" value="Unassembled WGS sequence"/>
</dbReference>
<evidence type="ECO:0000259" key="1">
    <source>
        <dbReference type="Pfam" id="PF13649"/>
    </source>
</evidence>
<comment type="caution">
    <text evidence="2">The sequence shown here is derived from an EMBL/GenBank/DDBJ whole genome shotgun (WGS) entry which is preliminary data.</text>
</comment>
<proteinExistence type="predicted"/>
<dbReference type="InterPro" id="IPR041698">
    <property type="entry name" value="Methyltransf_25"/>
</dbReference>
<evidence type="ECO:0000313" key="2">
    <source>
        <dbReference type="EMBL" id="PJF47430.1"/>
    </source>
</evidence>
<dbReference type="InterPro" id="IPR029063">
    <property type="entry name" value="SAM-dependent_MTases_sf"/>
</dbReference>
<reference evidence="2 3" key="1">
    <citation type="submission" date="2017-11" db="EMBL/GenBank/DDBJ databases">
        <title>Evolution of Phototrophy in the Chloroflexi Phylum Driven by Horizontal Gene Transfer.</title>
        <authorList>
            <person name="Ward L.M."/>
            <person name="Hemp J."/>
            <person name="Shih P.M."/>
            <person name="Mcglynn S.E."/>
            <person name="Fischer W."/>
        </authorList>
    </citation>
    <scope>NUCLEOTIDE SEQUENCE [LARGE SCALE GENOMIC DNA]</scope>
    <source>
        <strain evidence="2">JP3_7</strain>
    </source>
</reference>
<dbReference type="InterPro" id="IPR050508">
    <property type="entry name" value="Methyltransf_Superfamily"/>
</dbReference>
<dbReference type="PANTHER" id="PTHR42912">
    <property type="entry name" value="METHYLTRANSFERASE"/>
    <property type="match status" value="1"/>
</dbReference>
<feature type="domain" description="Methyltransferase" evidence="1">
    <location>
        <begin position="64"/>
        <end position="152"/>
    </location>
</feature>
<dbReference type="CDD" id="cd02440">
    <property type="entry name" value="AdoMet_MTases"/>
    <property type="match status" value="1"/>
</dbReference>
<dbReference type="GO" id="GO:0008168">
    <property type="term" value="F:methyltransferase activity"/>
    <property type="evidence" value="ECO:0007669"/>
    <property type="project" value="TreeGrafter"/>
</dbReference>
<dbReference type="AlphaFoldDB" id="A0A2M8QCD1"/>
<organism evidence="2 3">
    <name type="scientific">Candidatus Thermofonsia Clade 3 bacterium</name>
    <dbReference type="NCBI Taxonomy" id="2364212"/>
    <lineage>
        <taxon>Bacteria</taxon>
        <taxon>Bacillati</taxon>
        <taxon>Chloroflexota</taxon>
        <taxon>Candidatus Thermofontia</taxon>
        <taxon>Candidatus Thermofonsia Clade 3</taxon>
    </lineage>
</organism>
<sequence length="231" mass="25802">MRGFLHQRSLAPELLDERAYRDLEELRGNLRDMARYDRCLGVFARATRLVTAALPPTATGYIGLDVGCGSCDFIAYARQATPAVRWVGVDVSPDVLRLARQMHPEVFAICAWGMRLPLADASVDVVTCIHVLHHLNPPETIALLRELRRVARLRVVCLDLSRNVSALVGAWLLTRLTSRNRLTRADGVQSVRRAYTAAEAADLARQAGWAHFHTRLHGPFHYSLTLMQSLA</sequence>
<dbReference type="EMBL" id="PGTN01000049">
    <property type="protein sequence ID" value="PJF47430.1"/>
    <property type="molecule type" value="Genomic_DNA"/>
</dbReference>
<gene>
    <name evidence="2" type="ORF">CUN48_08700</name>
</gene>
<dbReference type="Pfam" id="PF13649">
    <property type="entry name" value="Methyltransf_25"/>
    <property type="match status" value="1"/>
</dbReference>
<dbReference type="Gene3D" id="3.40.50.150">
    <property type="entry name" value="Vaccinia Virus protein VP39"/>
    <property type="match status" value="1"/>
</dbReference>
<accession>A0A2M8QCD1</accession>
<protein>
    <recommendedName>
        <fullName evidence="1">Methyltransferase domain-containing protein</fullName>
    </recommendedName>
</protein>
<evidence type="ECO:0000313" key="3">
    <source>
        <dbReference type="Proteomes" id="UP000230790"/>
    </source>
</evidence>
<dbReference type="SUPFAM" id="SSF53335">
    <property type="entry name" value="S-adenosyl-L-methionine-dependent methyltransferases"/>
    <property type="match status" value="1"/>
</dbReference>
<name>A0A2M8QCD1_9CHLR</name>